<feature type="domain" description="Zn(2)-C6 fungal-type" evidence="7">
    <location>
        <begin position="51"/>
        <end position="84"/>
    </location>
</feature>
<keyword evidence="5" id="KW-0175">Coiled coil</keyword>
<feature type="compositionally biased region" description="Basic residues" evidence="6">
    <location>
        <begin position="9"/>
        <end position="18"/>
    </location>
</feature>
<organism evidence="8 9">
    <name type="scientific">Dekkera bruxellensis</name>
    <name type="common">Brettanomyces custersii</name>
    <dbReference type="NCBI Taxonomy" id="5007"/>
    <lineage>
        <taxon>Eukaryota</taxon>
        <taxon>Fungi</taxon>
        <taxon>Dikarya</taxon>
        <taxon>Ascomycota</taxon>
        <taxon>Saccharomycotina</taxon>
        <taxon>Pichiomycetes</taxon>
        <taxon>Pichiales</taxon>
        <taxon>Pichiaceae</taxon>
        <taxon>Brettanomyces</taxon>
    </lineage>
</organism>
<dbReference type="PROSITE" id="PS50048">
    <property type="entry name" value="ZN2_CY6_FUNGAL_2"/>
    <property type="match status" value="1"/>
</dbReference>
<dbReference type="GO" id="GO:0008270">
    <property type="term" value="F:zinc ion binding"/>
    <property type="evidence" value="ECO:0007669"/>
    <property type="project" value="InterPro"/>
</dbReference>
<dbReference type="AlphaFoldDB" id="A0A871QZR8"/>
<sequence>MKPATAKQHNTKRVHKLPKLTNTQLPSSSTSKSTWNIIKNPLSGRTRISQACDRCRARKIKCSGKSEMHPRCTNCKNDGFQCIVSDKLARNSFPKGYTKNLEKKLLDVELERNKLTLELKAVKKQLEAAQQMRKLPSDQHTDPFSGRKITNLVKSQSKSSIKTNHEGLFDLEQFIVFPFNKLLQRFHLKSFSGYNPSKSKKNIDKSRLIPNESNAFGTKEDPEIEVLQNYHMNLNRYLNLILYKLILPSFSAGTSDNRGKLSSSGSRNNLDHLIWLFFNIYNKLIPILDFELFYNDYLTFINKYTLQKSTYVENGETKRRYYTFSPKEQDLLIKLILILKFTLAEPRGSFLSSIPNFRSFNQLEESIKLINLKNLKLMLGNINFSTDITLDKVEIALLLFYYLVKFENYNVFPQTQIGSGGQGFKANFLRDVIQLCISLVKNLHLDSNASNIVLGKSKCSNSQLIKIQRLKLYWDYRILMKLTETYFNINLNSAVWNFDDSFNEPESLESIHFVCTDIEVTLQLVNLLKITPINVLNPDGMKDSLKTFDESMQEWCKGVEAMKTEDNNTAILKLKTYYYYFMIVTHLDSPADVLCKLLMEYMEIAYELVFSGKNFNLNLENAENLCMHSFNFHLLCLIGFLVVGNGSTCPETLKSKMMKIFNLYEFLVTVKYMNPVLCDLIEYIKHKNEFGGPTETSFQENLDFLSYSLGKPSSSTFQSGVNSFREMLKQKDQGSLEDMSFQFPTEINYGRNGRNNSKRIRSCATVYNQPSPKSTDTSITAYSVPSLFSSGPYQRVQVKKEMDSIDLKTRSLSVDTTALMQNRNVSDKTTNEKIFSRCQSENGTNNVMAELEPNGQVKLPVSLSGFLNEINNFKSGTSEPPNYPKENSTLPTIPSESNLEASLAQAERMASSANQLDSIGGFSMVEPRTPHGVPFRDSDDLIKLKERVMNMKATMRG</sequence>
<dbReference type="RefSeq" id="XP_041135646.1">
    <property type="nucleotide sequence ID" value="XM_041282870.1"/>
</dbReference>
<dbReference type="GeneID" id="64576297"/>
<dbReference type="PANTHER" id="PTHR46910:SF3">
    <property type="entry name" value="HALOTOLERANCE PROTEIN 9-RELATED"/>
    <property type="match status" value="1"/>
</dbReference>
<dbReference type="EMBL" id="CP063133">
    <property type="protein sequence ID" value="QOU19153.1"/>
    <property type="molecule type" value="Genomic_DNA"/>
</dbReference>
<comment type="subcellular location">
    <subcellularLocation>
        <location evidence="1">Nucleus</location>
    </subcellularLocation>
</comment>
<dbReference type="KEGG" id="bbrx:BRETT_004374"/>
<protein>
    <recommendedName>
        <fullName evidence="7">Zn(2)-C6 fungal-type domain-containing protein</fullName>
    </recommendedName>
</protein>
<proteinExistence type="predicted"/>
<dbReference type="PANTHER" id="PTHR46910">
    <property type="entry name" value="TRANSCRIPTION FACTOR PDR1"/>
    <property type="match status" value="1"/>
</dbReference>
<evidence type="ECO:0000259" key="7">
    <source>
        <dbReference type="PROSITE" id="PS50048"/>
    </source>
</evidence>
<reference evidence="8" key="2">
    <citation type="journal article" name="BMC Genomics">
        <title>New genome assemblies reveal patterns of domestication and adaptation across Brettanomyces (Dekkera) species.</title>
        <authorList>
            <person name="Roach M.J."/>
            <person name="Borneman A.R."/>
        </authorList>
    </citation>
    <scope>NUCLEOTIDE SEQUENCE</scope>
    <source>
        <strain evidence="8">UCD 2041</strain>
    </source>
</reference>
<feature type="region of interest" description="Disordered" evidence="6">
    <location>
        <begin position="1"/>
        <end position="34"/>
    </location>
</feature>
<dbReference type="InterPro" id="IPR001138">
    <property type="entry name" value="Zn2Cys6_DnaBD"/>
</dbReference>
<dbReference type="InterPro" id="IPR036864">
    <property type="entry name" value="Zn2-C6_fun-type_DNA-bd_sf"/>
</dbReference>
<accession>A0A871QZR8</accession>
<dbReference type="Gene3D" id="4.10.240.10">
    <property type="entry name" value="Zn(2)-C6 fungal-type DNA-binding domain"/>
    <property type="match status" value="1"/>
</dbReference>
<evidence type="ECO:0000256" key="2">
    <source>
        <dbReference type="ARBA" id="ARBA00022723"/>
    </source>
</evidence>
<keyword evidence="3" id="KW-0238">DNA-binding</keyword>
<name>A0A871QZR8_DEKBR</name>
<dbReference type="SMART" id="SM00066">
    <property type="entry name" value="GAL4"/>
    <property type="match status" value="1"/>
</dbReference>
<dbReference type="SUPFAM" id="SSF57701">
    <property type="entry name" value="Zn2/Cys6 DNA-binding domain"/>
    <property type="match status" value="1"/>
</dbReference>
<dbReference type="GO" id="GO:0005634">
    <property type="term" value="C:nucleus"/>
    <property type="evidence" value="ECO:0007669"/>
    <property type="project" value="UniProtKB-SubCell"/>
</dbReference>
<feature type="coiled-coil region" evidence="5">
    <location>
        <begin position="98"/>
        <end position="132"/>
    </location>
</feature>
<evidence type="ECO:0000256" key="1">
    <source>
        <dbReference type="ARBA" id="ARBA00004123"/>
    </source>
</evidence>
<dbReference type="GO" id="GO:0003677">
    <property type="term" value="F:DNA binding"/>
    <property type="evidence" value="ECO:0007669"/>
    <property type="project" value="UniProtKB-KW"/>
</dbReference>
<dbReference type="PROSITE" id="PS00463">
    <property type="entry name" value="ZN2_CY6_FUNGAL_1"/>
    <property type="match status" value="1"/>
</dbReference>
<reference evidence="8" key="1">
    <citation type="submission" date="2020-10" db="EMBL/GenBank/DDBJ databases">
        <authorList>
            <person name="Palmer J.M."/>
        </authorList>
    </citation>
    <scope>NUCLEOTIDE SEQUENCE</scope>
    <source>
        <strain evidence="8">UCD 2041</strain>
    </source>
</reference>
<feature type="region of interest" description="Disordered" evidence="6">
    <location>
        <begin position="874"/>
        <end position="893"/>
    </location>
</feature>
<dbReference type="Pfam" id="PF00172">
    <property type="entry name" value="Zn_clus"/>
    <property type="match status" value="1"/>
</dbReference>
<evidence type="ECO:0000256" key="4">
    <source>
        <dbReference type="ARBA" id="ARBA00023242"/>
    </source>
</evidence>
<evidence type="ECO:0000256" key="5">
    <source>
        <dbReference type="SAM" id="Coils"/>
    </source>
</evidence>
<dbReference type="GO" id="GO:0000981">
    <property type="term" value="F:DNA-binding transcription factor activity, RNA polymerase II-specific"/>
    <property type="evidence" value="ECO:0007669"/>
    <property type="project" value="InterPro"/>
</dbReference>
<evidence type="ECO:0000256" key="6">
    <source>
        <dbReference type="SAM" id="MobiDB-lite"/>
    </source>
</evidence>
<evidence type="ECO:0000313" key="8">
    <source>
        <dbReference type="EMBL" id="QOU19153.1"/>
    </source>
</evidence>
<dbReference type="OrthoDB" id="1924787at2759"/>
<evidence type="ECO:0000256" key="3">
    <source>
        <dbReference type="ARBA" id="ARBA00023125"/>
    </source>
</evidence>
<keyword evidence="4" id="KW-0539">Nucleus</keyword>
<gene>
    <name evidence="8" type="ORF">BRETT_004374</name>
</gene>
<dbReference type="InterPro" id="IPR050987">
    <property type="entry name" value="AtrR-like"/>
</dbReference>
<feature type="compositionally biased region" description="Polar residues" evidence="6">
    <location>
        <begin position="20"/>
        <end position="34"/>
    </location>
</feature>
<dbReference type="Proteomes" id="UP000663131">
    <property type="component" value="Chromosome 5"/>
</dbReference>
<evidence type="ECO:0000313" key="9">
    <source>
        <dbReference type="Proteomes" id="UP000663131"/>
    </source>
</evidence>
<keyword evidence="2" id="KW-0479">Metal-binding</keyword>
<dbReference type="CDD" id="cd00067">
    <property type="entry name" value="GAL4"/>
    <property type="match status" value="1"/>
</dbReference>